<sequence>MNRIASHPLACSAEEFIFRYRAGQSQVTSETEYPEPEVDPITQQKFITSYGQKRMCFAEVCVRLPGSGQIDIDGKNLLEAFPDLGNREQIMFPFLVTHTLGKVDVKAILSGTGTSSPANALRLGISRCLASLLPDEKGRQRLLVSGLLTQDDRFAERKKPGQKKARKKPI</sequence>
<dbReference type="PANTHER" id="PTHR21569:SF1">
    <property type="entry name" value="SMALL RIBOSOMAL SUBUNIT PROTEIN US9M"/>
    <property type="match status" value="1"/>
</dbReference>
<dbReference type="PANTHER" id="PTHR21569">
    <property type="entry name" value="RIBOSOMAL PROTEIN S9"/>
    <property type="match status" value="1"/>
</dbReference>
<gene>
    <name evidence="4" type="ORF">ECPE_LOCUS8894</name>
</gene>
<dbReference type="GO" id="GO:0005763">
    <property type="term" value="C:mitochondrial small ribosomal subunit"/>
    <property type="evidence" value="ECO:0007669"/>
    <property type="project" value="TreeGrafter"/>
</dbReference>
<dbReference type="EMBL" id="UZAN01046614">
    <property type="protein sequence ID" value="VDP84375.1"/>
    <property type="molecule type" value="Genomic_DNA"/>
</dbReference>
<reference evidence="6" key="1">
    <citation type="submission" date="2016-06" db="UniProtKB">
        <authorList>
            <consortium name="WormBaseParasite"/>
        </authorList>
    </citation>
    <scope>IDENTIFICATION</scope>
</reference>
<organism evidence="6">
    <name type="scientific">Echinostoma caproni</name>
    <dbReference type="NCBI Taxonomy" id="27848"/>
    <lineage>
        <taxon>Eukaryota</taxon>
        <taxon>Metazoa</taxon>
        <taxon>Spiralia</taxon>
        <taxon>Lophotrochozoa</taxon>
        <taxon>Platyhelminthes</taxon>
        <taxon>Trematoda</taxon>
        <taxon>Digenea</taxon>
        <taxon>Plagiorchiida</taxon>
        <taxon>Echinostomata</taxon>
        <taxon>Echinostomatoidea</taxon>
        <taxon>Echinostomatidae</taxon>
        <taxon>Echinostoma</taxon>
    </lineage>
</organism>
<evidence type="ECO:0000313" key="4">
    <source>
        <dbReference type="EMBL" id="VDP84375.1"/>
    </source>
</evidence>
<dbReference type="GO" id="GO:0003723">
    <property type="term" value="F:RNA binding"/>
    <property type="evidence" value="ECO:0007669"/>
    <property type="project" value="TreeGrafter"/>
</dbReference>
<dbReference type="SUPFAM" id="SSF54211">
    <property type="entry name" value="Ribosomal protein S5 domain 2-like"/>
    <property type="match status" value="1"/>
</dbReference>
<dbReference type="OrthoDB" id="10254627at2759"/>
<protein>
    <submittedName>
        <fullName evidence="6">Ribosomal protein S9</fullName>
    </submittedName>
</protein>
<evidence type="ECO:0000256" key="3">
    <source>
        <dbReference type="ARBA" id="ARBA00023274"/>
    </source>
</evidence>
<dbReference type="InterPro" id="IPR000754">
    <property type="entry name" value="Ribosomal_uS9"/>
</dbReference>
<dbReference type="Gene3D" id="3.30.230.10">
    <property type="match status" value="1"/>
</dbReference>
<name>A0A183APK9_9TREM</name>
<dbReference type="GO" id="GO:0003735">
    <property type="term" value="F:structural constituent of ribosome"/>
    <property type="evidence" value="ECO:0007669"/>
    <property type="project" value="InterPro"/>
</dbReference>
<reference evidence="4 5" key="2">
    <citation type="submission" date="2018-11" db="EMBL/GenBank/DDBJ databases">
        <authorList>
            <consortium name="Pathogen Informatics"/>
        </authorList>
    </citation>
    <scope>NUCLEOTIDE SEQUENCE [LARGE SCALE GENOMIC DNA]</scope>
    <source>
        <strain evidence="4 5">Egypt</strain>
    </source>
</reference>
<dbReference type="InterPro" id="IPR020568">
    <property type="entry name" value="Ribosomal_Su5_D2-typ_SF"/>
</dbReference>
<dbReference type="Proteomes" id="UP000272942">
    <property type="component" value="Unassembled WGS sequence"/>
</dbReference>
<evidence type="ECO:0000313" key="5">
    <source>
        <dbReference type="Proteomes" id="UP000272942"/>
    </source>
</evidence>
<dbReference type="AlphaFoldDB" id="A0A183APK9"/>
<keyword evidence="2" id="KW-0689">Ribosomal protein</keyword>
<comment type="similarity">
    <text evidence="1">Belongs to the universal ribosomal protein uS9 family.</text>
</comment>
<dbReference type="GO" id="GO:0006412">
    <property type="term" value="P:translation"/>
    <property type="evidence" value="ECO:0007669"/>
    <property type="project" value="InterPro"/>
</dbReference>
<evidence type="ECO:0000256" key="1">
    <source>
        <dbReference type="ARBA" id="ARBA00005251"/>
    </source>
</evidence>
<accession>A0A183APK9</accession>
<evidence type="ECO:0000256" key="2">
    <source>
        <dbReference type="ARBA" id="ARBA00022980"/>
    </source>
</evidence>
<evidence type="ECO:0000313" key="6">
    <source>
        <dbReference type="WBParaSite" id="ECPE_0000892201-mRNA-1"/>
    </source>
</evidence>
<dbReference type="Pfam" id="PF00380">
    <property type="entry name" value="Ribosomal_S9"/>
    <property type="match status" value="1"/>
</dbReference>
<dbReference type="WBParaSite" id="ECPE_0000892201-mRNA-1">
    <property type="protein sequence ID" value="ECPE_0000892201-mRNA-1"/>
    <property type="gene ID" value="ECPE_0000892201"/>
</dbReference>
<keyword evidence="5" id="KW-1185">Reference proteome</keyword>
<keyword evidence="3" id="KW-0687">Ribonucleoprotein</keyword>
<proteinExistence type="inferred from homology"/>
<dbReference type="InterPro" id="IPR014721">
    <property type="entry name" value="Ribsml_uS5_D2-typ_fold_subgr"/>
</dbReference>